<feature type="compositionally biased region" description="Pro residues" evidence="1">
    <location>
        <begin position="119"/>
        <end position="134"/>
    </location>
</feature>
<dbReference type="Gene3D" id="3.30.300.130">
    <property type="entry name" value="Fe-S cluster assembly (FSCA)"/>
    <property type="match status" value="1"/>
</dbReference>
<feature type="region of interest" description="Disordered" evidence="1">
    <location>
        <begin position="114"/>
        <end position="134"/>
    </location>
</feature>
<gene>
    <name evidence="3" type="ORF">SAMN05421806_13910</name>
</gene>
<dbReference type="PANTHER" id="PTHR42831:SF1">
    <property type="entry name" value="FE-S PROTEIN MATURATION AUXILIARY FACTOR YITW"/>
    <property type="match status" value="1"/>
</dbReference>
<dbReference type="InterPro" id="IPR002744">
    <property type="entry name" value="MIP18-like"/>
</dbReference>
<accession>A0A1G9K0I4</accession>
<dbReference type="OrthoDB" id="4281578at2"/>
<dbReference type="Proteomes" id="UP000199155">
    <property type="component" value="Unassembled WGS sequence"/>
</dbReference>
<protein>
    <submittedName>
        <fullName evidence="3">Metal-sulfur cluster biosynthetic enzyme</fullName>
    </submittedName>
</protein>
<sequence length="134" mass="14546">MSTPAQTTATTAHIHAALQDTYDPCSQSWQRPMSLIDLGLIRQVTLTPDGHATVRISLTAPFCMALPTIMQAIEHKVGHIEGIHHVTVTLDTTTPWHPGLMTPQGHHLLTTARTQTQHTPPPTPPAHTPPLNSP</sequence>
<dbReference type="STRING" id="417292.SAMN05421806_13910"/>
<evidence type="ECO:0000259" key="2">
    <source>
        <dbReference type="Pfam" id="PF01883"/>
    </source>
</evidence>
<dbReference type="InterPro" id="IPR052339">
    <property type="entry name" value="Fe-S_Maturation_MIP18"/>
</dbReference>
<dbReference type="EMBL" id="FNFF01000039">
    <property type="protein sequence ID" value="SDL42904.1"/>
    <property type="molecule type" value="Genomic_DNA"/>
</dbReference>
<organism evidence="3 4">
    <name type="scientific">Streptomyces indicus</name>
    <dbReference type="NCBI Taxonomy" id="417292"/>
    <lineage>
        <taxon>Bacteria</taxon>
        <taxon>Bacillati</taxon>
        <taxon>Actinomycetota</taxon>
        <taxon>Actinomycetes</taxon>
        <taxon>Kitasatosporales</taxon>
        <taxon>Streptomycetaceae</taxon>
        <taxon>Streptomyces</taxon>
    </lineage>
</organism>
<keyword evidence="4" id="KW-1185">Reference proteome</keyword>
<evidence type="ECO:0000313" key="3">
    <source>
        <dbReference type="EMBL" id="SDL42904.1"/>
    </source>
</evidence>
<proteinExistence type="predicted"/>
<dbReference type="PANTHER" id="PTHR42831">
    <property type="entry name" value="FE-S PROTEIN MATURATION AUXILIARY FACTOR YITW"/>
    <property type="match status" value="1"/>
</dbReference>
<dbReference type="InterPro" id="IPR034904">
    <property type="entry name" value="FSCA_dom_sf"/>
</dbReference>
<dbReference type="RefSeq" id="WP_093618453.1">
    <property type="nucleotide sequence ID" value="NZ_FNFF01000039.1"/>
</dbReference>
<dbReference type="Pfam" id="PF01883">
    <property type="entry name" value="FeS_assembly_P"/>
    <property type="match status" value="1"/>
</dbReference>
<feature type="domain" description="MIP18 family-like" evidence="2">
    <location>
        <begin position="14"/>
        <end position="89"/>
    </location>
</feature>
<evidence type="ECO:0000313" key="4">
    <source>
        <dbReference type="Proteomes" id="UP000199155"/>
    </source>
</evidence>
<name>A0A1G9K0I4_9ACTN</name>
<dbReference type="SUPFAM" id="SSF117916">
    <property type="entry name" value="Fe-S cluster assembly (FSCA) domain-like"/>
    <property type="match status" value="1"/>
</dbReference>
<reference evidence="3 4" key="1">
    <citation type="submission" date="2016-10" db="EMBL/GenBank/DDBJ databases">
        <authorList>
            <person name="de Groot N.N."/>
        </authorList>
    </citation>
    <scope>NUCLEOTIDE SEQUENCE [LARGE SCALE GENOMIC DNA]</scope>
    <source>
        <strain evidence="3 4">CGMCC 4.5727</strain>
    </source>
</reference>
<dbReference type="AlphaFoldDB" id="A0A1G9K0I4"/>
<evidence type="ECO:0000256" key="1">
    <source>
        <dbReference type="SAM" id="MobiDB-lite"/>
    </source>
</evidence>